<keyword evidence="5" id="KW-0808">Transferase</keyword>
<evidence type="ECO:0000256" key="4">
    <source>
        <dbReference type="ARBA" id="ARBA00022553"/>
    </source>
</evidence>
<dbReference type="SMART" id="SM00387">
    <property type="entry name" value="HATPase_c"/>
    <property type="match status" value="1"/>
</dbReference>
<dbReference type="KEGG" id="hse:Hsero_2495"/>
<evidence type="ECO:0000313" key="11">
    <source>
        <dbReference type="Proteomes" id="UP000000329"/>
    </source>
</evidence>
<dbReference type="InterPro" id="IPR007891">
    <property type="entry name" value="CHASE3"/>
</dbReference>
<organism evidence="10 11">
    <name type="scientific">Herbaspirillum seropedicae (strain SmR1)</name>
    <dbReference type="NCBI Taxonomy" id="757424"/>
    <lineage>
        <taxon>Bacteria</taxon>
        <taxon>Pseudomonadati</taxon>
        <taxon>Pseudomonadota</taxon>
        <taxon>Betaproteobacteria</taxon>
        <taxon>Burkholderiales</taxon>
        <taxon>Oxalobacteraceae</taxon>
        <taxon>Herbaspirillum</taxon>
    </lineage>
</organism>
<dbReference type="CDD" id="cd00082">
    <property type="entry name" value="HisKA"/>
    <property type="match status" value="1"/>
</dbReference>
<evidence type="ECO:0000256" key="6">
    <source>
        <dbReference type="ARBA" id="ARBA00022777"/>
    </source>
</evidence>
<dbReference type="EMBL" id="CP002039">
    <property type="protein sequence ID" value="ADJ63994.1"/>
    <property type="molecule type" value="Genomic_DNA"/>
</dbReference>
<dbReference type="SUPFAM" id="SSF47384">
    <property type="entry name" value="Homodimeric domain of signal transducing histidine kinase"/>
    <property type="match status" value="1"/>
</dbReference>
<accession>D8IWH4</accession>
<dbReference type="STRING" id="757424.Hsero_2495"/>
<comment type="catalytic activity">
    <reaction evidence="1">
        <text>ATP + protein L-histidine = ADP + protein N-phospho-L-histidine.</text>
        <dbReference type="EC" id="2.7.13.3"/>
    </reaction>
</comment>
<evidence type="ECO:0000256" key="3">
    <source>
        <dbReference type="ARBA" id="ARBA00012438"/>
    </source>
</evidence>
<dbReference type="PANTHER" id="PTHR42878">
    <property type="entry name" value="TWO-COMPONENT HISTIDINE KINASE"/>
    <property type="match status" value="1"/>
</dbReference>
<dbReference type="eggNOG" id="COG4251">
    <property type="taxonomic scope" value="Bacteria"/>
</dbReference>
<keyword evidence="8" id="KW-0812">Transmembrane</keyword>
<proteinExistence type="predicted"/>
<dbReference type="Pfam" id="PF02518">
    <property type="entry name" value="HATPase_c"/>
    <property type="match status" value="1"/>
</dbReference>
<evidence type="ECO:0000259" key="9">
    <source>
        <dbReference type="PROSITE" id="PS50109"/>
    </source>
</evidence>
<feature type="transmembrane region" description="Helical" evidence="8">
    <location>
        <begin position="7"/>
        <end position="26"/>
    </location>
</feature>
<dbReference type="PROSITE" id="PS50109">
    <property type="entry name" value="HIS_KIN"/>
    <property type="match status" value="1"/>
</dbReference>
<dbReference type="PRINTS" id="PR00344">
    <property type="entry name" value="BCTRLSENSOR"/>
</dbReference>
<dbReference type="Gene3D" id="3.30.565.10">
    <property type="entry name" value="Histidine kinase-like ATPase, C-terminal domain"/>
    <property type="match status" value="1"/>
</dbReference>
<evidence type="ECO:0000256" key="1">
    <source>
        <dbReference type="ARBA" id="ARBA00000085"/>
    </source>
</evidence>
<dbReference type="GO" id="GO:0005886">
    <property type="term" value="C:plasma membrane"/>
    <property type="evidence" value="ECO:0007669"/>
    <property type="project" value="UniProtKB-SubCell"/>
</dbReference>
<dbReference type="InterPro" id="IPR050351">
    <property type="entry name" value="BphY/WalK/GraS-like"/>
</dbReference>
<dbReference type="OrthoDB" id="9808408at2"/>
<keyword evidence="6 10" id="KW-0418">Kinase</keyword>
<feature type="coiled-coil region" evidence="7">
    <location>
        <begin position="242"/>
        <end position="280"/>
    </location>
</feature>
<gene>
    <name evidence="10" type="ordered locus">Hsero_2495</name>
</gene>
<keyword evidence="8" id="KW-1133">Transmembrane helix</keyword>
<evidence type="ECO:0000313" key="10">
    <source>
        <dbReference type="EMBL" id="ADJ63994.1"/>
    </source>
</evidence>
<dbReference type="InterPro" id="IPR003594">
    <property type="entry name" value="HATPase_dom"/>
</dbReference>
<keyword evidence="4" id="KW-0597">Phosphoprotein</keyword>
<dbReference type="InterPro" id="IPR005467">
    <property type="entry name" value="His_kinase_dom"/>
</dbReference>
<dbReference type="GO" id="GO:0000155">
    <property type="term" value="F:phosphorelay sensor kinase activity"/>
    <property type="evidence" value="ECO:0007669"/>
    <property type="project" value="InterPro"/>
</dbReference>
<dbReference type="GO" id="GO:0007234">
    <property type="term" value="P:osmosensory signaling via phosphorelay pathway"/>
    <property type="evidence" value="ECO:0007669"/>
    <property type="project" value="TreeGrafter"/>
</dbReference>
<sequence length="535" mass="58653">MRLLTKGLLIVAIPGLFEIVLLAALFKSQADAADAERWAAHSAEVINKAADVREPLLLESARIRNAIIIDDPSPISRPELWTDLEIKLGDLARLVSDNPEQSHSVQALRELVGQFRVWADSARERMQRGQRDELVRQLRDEQGPHRLSDFLNRLDGFLNEERHLGSLRNQALQSARQTQTAWLIAAVIGSILAAALASVAFTRSIGGRISVLIVNARRLADGLPLAARVKGHDEISLLDDALHRSSERLQEASQQSEQYRSQLERRARELTELNADLLQQTQDNEMFIYSVSHDLRSPLVNLQGFSKEIGHATTDLLNAVQALPVPDADKAKLRSVVADDIQPALRFIQNAVTRSAGIIDSMLRLSRAGRVEYQPVMLDMNVIAQRIVAAMSGSIRDKGAVVEVAPELPPAFGDPTAIEQVLGNLVGNAVNYLDPARPGRITIDHLREEGGAATGPETNVYVVRDNGLGIPPAYMHKMFIAFQRLHGNAAPGEGIGLALVKRVVERHGGRIWVESTEGQGSSFYVALPARPPAPV</sequence>
<dbReference type="AlphaFoldDB" id="D8IWH4"/>
<protein>
    <recommendedName>
        <fullName evidence="3">histidine kinase</fullName>
        <ecNumber evidence="3">2.7.13.3</ecNumber>
    </recommendedName>
</protein>
<dbReference type="GO" id="GO:0030295">
    <property type="term" value="F:protein kinase activator activity"/>
    <property type="evidence" value="ECO:0007669"/>
    <property type="project" value="TreeGrafter"/>
</dbReference>
<dbReference type="InterPro" id="IPR003661">
    <property type="entry name" value="HisK_dim/P_dom"/>
</dbReference>
<dbReference type="Proteomes" id="UP000000329">
    <property type="component" value="Chromosome"/>
</dbReference>
<dbReference type="InterPro" id="IPR036097">
    <property type="entry name" value="HisK_dim/P_sf"/>
</dbReference>
<feature type="transmembrane region" description="Helical" evidence="8">
    <location>
        <begin position="181"/>
        <end position="201"/>
    </location>
</feature>
<dbReference type="GO" id="GO:0000156">
    <property type="term" value="F:phosphorelay response regulator activity"/>
    <property type="evidence" value="ECO:0007669"/>
    <property type="project" value="TreeGrafter"/>
</dbReference>
<dbReference type="EC" id="2.7.13.3" evidence="3"/>
<keyword evidence="11" id="KW-1185">Reference proteome</keyword>
<evidence type="ECO:0000256" key="7">
    <source>
        <dbReference type="SAM" id="Coils"/>
    </source>
</evidence>
<dbReference type="InterPro" id="IPR004358">
    <property type="entry name" value="Sig_transdc_His_kin-like_C"/>
</dbReference>
<dbReference type="FunFam" id="3.30.565.10:FF:000006">
    <property type="entry name" value="Sensor histidine kinase WalK"/>
    <property type="match status" value="1"/>
</dbReference>
<dbReference type="Pfam" id="PF05227">
    <property type="entry name" value="CHASE3"/>
    <property type="match status" value="1"/>
</dbReference>
<dbReference type="Gene3D" id="1.10.287.130">
    <property type="match status" value="1"/>
</dbReference>
<reference evidence="10 11" key="1">
    <citation type="submission" date="2010-04" db="EMBL/GenBank/DDBJ databases">
        <title>The genome of Herbaspirillum seropedicae SmR1, an endophytic, nitrogen-fixing, plant-growth promoting beta-Proteobacteria.</title>
        <authorList>
            <person name="Pedrosa F.O."/>
            <person name="Monteiro R.A."/>
            <person name="Wassem R."/>
            <person name="Cruz L.M."/>
            <person name="Ayub R.A."/>
            <person name="Colauto N.B."/>
            <person name="Fernandez M.A."/>
            <person name="Fungaro M.H.P."/>
            <person name="Grisard E.C."/>
            <person name="Hungria M."/>
            <person name="Madeira H.M.F."/>
            <person name="Nodari R.O."/>
            <person name="Osaku C.A."/>
            <person name="Petzl-Erler M.L."/>
            <person name="Terenzi H."/>
            <person name="Vieira L.G.E."/>
            <person name="Almeida M.I.M."/>
            <person name="Alves L.R."/>
            <person name="Arantes O.M.N."/>
            <person name="Balsanelli E."/>
            <person name="Barcellos F.G."/>
            <person name="Baura V.A."/>
            <person name="Binde D.R."/>
            <person name="Campo R.J."/>
            <person name="Chubatsu L.S."/>
            <person name="Chueire L.M.O."/>
            <person name="Ciferri R.R."/>
            <person name="Correa L.C."/>
            <person name="da Conceicao Silva J.L."/>
            <person name="Dabul A.N.G."/>
            <person name="Dambros B.P."/>
            <person name="Faoro H."/>
            <person name="Favetti A."/>
            <person name="Friedermann G."/>
            <person name="Furlaneto M.C."/>
            <person name="Gasques L.S."/>
            <person name="Gimenes C.C.T."/>
            <person name="Gioppo N.M.R."/>
            <person name="Glienke-Blanco C."/>
            <person name="Godoy L.P."/>
            <person name="Guerra M.P."/>
            <person name="Karp S."/>
            <person name="Kava-Cordeiro V."/>
            <person name="Margarido V.P."/>
            <person name="Mathioni S.M."/>
            <person name="Menck-Soares M.A."/>
            <person name="Murace N.K."/>
            <person name="Nicolas M.F."/>
            <person name="Oliveira C.E.C."/>
            <person name="Pagnan N.A.B."/>
            <person name="Pamphile J.A."/>
            <person name="Patussi E.V."/>
            <person name="Pereira L.F.P."/>
            <person name="Pereira-Ferrari L."/>
            <person name="Pinto F.G.S."/>
            <person name="Precoma C."/>
            <person name="Prioli A.J."/>
            <person name="Prioli S.M.A.P."/>
            <person name="Raittz R.T."/>
            <person name="Ramos H.J.O."/>
            <person name="Ribeiro E.M.S.F."/>
            <person name="Rigo L.U."/>
            <person name="Rocha C.L.M.S.C."/>
            <person name="Rocha S.N."/>
            <person name="Santos K."/>
            <person name="Satori D."/>
            <person name="Silva A.G."/>
            <person name="Simao R.C.G."/>
            <person name="Soares M.A.M."/>
            <person name="Souza E.M."/>
            <person name="Steffens M.B.R."/>
            <person name="Steindel M."/>
            <person name="Tadra-Sfeir M.Z."/>
            <person name="Takahashi E.K."/>
            <person name="Torres R.A."/>
            <person name="Valle J.S."/>
            <person name="Vernal J.I."/>
            <person name="Vilas-Boas L.A."/>
            <person name="Watanabe M.A.E."/>
            <person name="Weiss V.A."/>
            <person name="Yates M.A."/>
            <person name="Souza E.M."/>
        </authorList>
    </citation>
    <scope>NUCLEOTIDE SEQUENCE [LARGE SCALE GENOMIC DNA]</scope>
    <source>
        <strain evidence="10 11">SmR1</strain>
    </source>
</reference>
<keyword evidence="7" id="KW-0175">Coiled coil</keyword>
<dbReference type="SUPFAM" id="SSF55874">
    <property type="entry name" value="ATPase domain of HSP90 chaperone/DNA topoisomerase II/histidine kinase"/>
    <property type="match status" value="1"/>
</dbReference>
<dbReference type="GeneID" id="29393095"/>
<dbReference type="Gene3D" id="6.10.340.10">
    <property type="match status" value="1"/>
</dbReference>
<dbReference type="HOGENOM" id="CLU_507793_0_0_4"/>
<evidence type="ECO:0000256" key="5">
    <source>
        <dbReference type="ARBA" id="ARBA00022679"/>
    </source>
</evidence>
<feature type="domain" description="Histidine kinase" evidence="9">
    <location>
        <begin position="290"/>
        <end position="531"/>
    </location>
</feature>
<evidence type="ECO:0000256" key="2">
    <source>
        <dbReference type="ARBA" id="ARBA00004429"/>
    </source>
</evidence>
<keyword evidence="8" id="KW-0472">Membrane</keyword>
<evidence type="ECO:0000256" key="8">
    <source>
        <dbReference type="SAM" id="Phobius"/>
    </source>
</evidence>
<dbReference type="InterPro" id="IPR036890">
    <property type="entry name" value="HATPase_C_sf"/>
</dbReference>
<dbReference type="PANTHER" id="PTHR42878:SF15">
    <property type="entry name" value="BACTERIOPHYTOCHROME"/>
    <property type="match status" value="1"/>
</dbReference>
<comment type="subcellular location">
    <subcellularLocation>
        <location evidence="2">Cell inner membrane</location>
        <topology evidence="2">Multi-pass membrane protein</topology>
    </subcellularLocation>
</comment>
<name>D8IWH4_HERSS</name>
<dbReference type="RefSeq" id="WP_013234473.1">
    <property type="nucleotide sequence ID" value="NC_014323.1"/>
</dbReference>